<dbReference type="Proteomes" id="UP001328107">
    <property type="component" value="Unassembled WGS sequence"/>
</dbReference>
<proteinExistence type="predicted"/>
<sequence>LALLCILVCSLQAEIVHRSKRSLLGSLKFKYFKMTRRPSPSTVPPVEEMPTPDTSFVVEKPPATSRPRLTLLEKFDMDLENSSRTTAPPNFAAFQPTQGGVWDFLS</sequence>
<protein>
    <submittedName>
        <fullName evidence="2">Uncharacterized protein</fullName>
    </submittedName>
</protein>
<evidence type="ECO:0000313" key="2">
    <source>
        <dbReference type="EMBL" id="GMR35746.1"/>
    </source>
</evidence>
<name>A0AAN4Z7X2_9BILA</name>
<feature type="non-terminal residue" evidence="2">
    <location>
        <position position="1"/>
    </location>
</feature>
<evidence type="ECO:0000256" key="1">
    <source>
        <dbReference type="SAM" id="MobiDB-lite"/>
    </source>
</evidence>
<comment type="caution">
    <text evidence="2">The sequence shown here is derived from an EMBL/GenBank/DDBJ whole genome shotgun (WGS) entry which is preliminary data.</text>
</comment>
<accession>A0AAN4Z7X2</accession>
<keyword evidence="3" id="KW-1185">Reference proteome</keyword>
<evidence type="ECO:0000313" key="3">
    <source>
        <dbReference type="Proteomes" id="UP001328107"/>
    </source>
</evidence>
<dbReference type="EMBL" id="BTRK01000002">
    <property type="protein sequence ID" value="GMR35746.1"/>
    <property type="molecule type" value="Genomic_DNA"/>
</dbReference>
<feature type="region of interest" description="Disordered" evidence="1">
    <location>
        <begin position="36"/>
        <end position="60"/>
    </location>
</feature>
<gene>
    <name evidence="2" type="ORF">PMAYCL1PPCAC_05941</name>
</gene>
<organism evidence="2 3">
    <name type="scientific">Pristionchus mayeri</name>
    <dbReference type="NCBI Taxonomy" id="1317129"/>
    <lineage>
        <taxon>Eukaryota</taxon>
        <taxon>Metazoa</taxon>
        <taxon>Ecdysozoa</taxon>
        <taxon>Nematoda</taxon>
        <taxon>Chromadorea</taxon>
        <taxon>Rhabditida</taxon>
        <taxon>Rhabditina</taxon>
        <taxon>Diplogasteromorpha</taxon>
        <taxon>Diplogasteroidea</taxon>
        <taxon>Neodiplogasteridae</taxon>
        <taxon>Pristionchus</taxon>
    </lineage>
</organism>
<dbReference type="AlphaFoldDB" id="A0AAN4Z7X2"/>
<reference evidence="3" key="1">
    <citation type="submission" date="2022-10" db="EMBL/GenBank/DDBJ databases">
        <title>Genome assembly of Pristionchus species.</title>
        <authorList>
            <person name="Yoshida K."/>
            <person name="Sommer R.J."/>
        </authorList>
    </citation>
    <scope>NUCLEOTIDE SEQUENCE [LARGE SCALE GENOMIC DNA]</scope>
    <source>
        <strain evidence="3">RS5460</strain>
    </source>
</reference>